<evidence type="ECO:0000256" key="1">
    <source>
        <dbReference type="SAM" id="MobiDB-lite"/>
    </source>
</evidence>
<proteinExistence type="predicted"/>
<dbReference type="Proteomes" id="UP000050741">
    <property type="component" value="Unassembled WGS sequence"/>
</dbReference>
<evidence type="ECO:0000313" key="2">
    <source>
        <dbReference type="Proteomes" id="UP000050741"/>
    </source>
</evidence>
<dbReference type="AlphaFoldDB" id="A0A183BMC1"/>
<feature type="region of interest" description="Disordered" evidence="1">
    <location>
        <begin position="195"/>
        <end position="216"/>
    </location>
</feature>
<evidence type="ECO:0000313" key="3">
    <source>
        <dbReference type="WBParaSite" id="GPLIN_000175600"/>
    </source>
</evidence>
<organism evidence="2 3">
    <name type="scientific">Globodera pallida</name>
    <name type="common">Potato cyst nematode worm</name>
    <name type="synonym">Heterodera pallida</name>
    <dbReference type="NCBI Taxonomy" id="36090"/>
    <lineage>
        <taxon>Eukaryota</taxon>
        <taxon>Metazoa</taxon>
        <taxon>Ecdysozoa</taxon>
        <taxon>Nematoda</taxon>
        <taxon>Chromadorea</taxon>
        <taxon>Rhabditida</taxon>
        <taxon>Tylenchina</taxon>
        <taxon>Tylenchomorpha</taxon>
        <taxon>Tylenchoidea</taxon>
        <taxon>Heteroderidae</taxon>
        <taxon>Heteroderinae</taxon>
        <taxon>Globodera</taxon>
    </lineage>
</organism>
<keyword evidence="2" id="KW-1185">Reference proteome</keyword>
<reference evidence="2" key="2">
    <citation type="submission" date="2014-05" db="EMBL/GenBank/DDBJ databases">
        <title>The genome and life-stage specific transcriptomes of Globodera pallida elucidate key aspects of plant parasitism by a cyst nematode.</title>
        <authorList>
            <person name="Cotton J.A."/>
            <person name="Lilley C.J."/>
            <person name="Jones L.M."/>
            <person name="Kikuchi T."/>
            <person name="Reid A.J."/>
            <person name="Thorpe P."/>
            <person name="Tsai I.J."/>
            <person name="Beasley H."/>
            <person name="Blok V."/>
            <person name="Cock P.J.A."/>
            <person name="Van den Akker S.E."/>
            <person name="Holroyd N."/>
            <person name="Hunt M."/>
            <person name="Mantelin S."/>
            <person name="Naghra H."/>
            <person name="Pain A."/>
            <person name="Palomares-Rius J.E."/>
            <person name="Zarowiecki M."/>
            <person name="Berriman M."/>
            <person name="Jones J.T."/>
            <person name="Urwin P.E."/>
        </authorList>
    </citation>
    <scope>NUCLEOTIDE SEQUENCE [LARGE SCALE GENOMIC DNA]</scope>
    <source>
        <strain evidence="2">Lindley</strain>
    </source>
</reference>
<reference evidence="2" key="1">
    <citation type="submission" date="2013-12" db="EMBL/GenBank/DDBJ databases">
        <authorList>
            <person name="Aslett M."/>
        </authorList>
    </citation>
    <scope>NUCLEOTIDE SEQUENCE [LARGE SCALE GENOMIC DNA]</scope>
    <source>
        <strain evidence="2">Lindley</strain>
    </source>
</reference>
<name>A0A183BMC1_GLOPA</name>
<feature type="compositionally biased region" description="Low complexity" evidence="1">
    <location>
        <begin position="207"/>
        <end position="216"/>
    </location>
</feature>
<reference evidence="3" key="3">
    <citation type="submission" date="2016-06" db="UniProtKB">
        <authorList>
            <consortium name="WormBaseParasite"/>
        </authorList>
    </citation>
    <scope>IDENTIFICATION</scope>
</reference>
<protein>
    <submittedName>
        <fullName evidence="3">Ubiquitin-like domain-containing protein</fullName>
    </submittedName>
</protein>
<accession>A0A183BMC1</accession>
<dbReference type="WBParaSite" id="GPLIN_000175600">
    <property type="protein sequence ID" value="GPLIN_000175600"/>
    <property type="gene ID" value="GPLIN_000175600"/>
</dbReference>
<dbReference type="Gene3D" id="1.10.8.10">
    <property type="entry name" value="DNA helicase RuvA subunit, C-terminal domain"/>
    <property type="match status" value="1"/>
</dbReference>
<sequence>MVRILKSNGGLTIVNSSQTVEEAIKHCVGGENSPQNDYSLIFFGRKLGSDQRLADVPDLDDESRPVRLFCRKVPGTRAELSRVEVEKLRTQCRTMYQNLGEELQQNLDTYMVDQKCAMFSATLKDHPELLHDPLAISIVKDMRLLVPAIIENDEFAYEHPVCAKILKKALLQFGIMQQRPDPFMAQRPFNLVGQRARNDPGRGGAVTTATPTATTPPITADMLNQALTTITMDSAHVAGPSQTAQPQQTATTMEPSVAPSAVQSVPDFAVQLGQLHEYGFTNDLENVQVLGMADGDTKSIAGRPSTRYTPTR</sequence>